<name>A0A1Y1JG34_PLAGO</name>
<dbReference type="EMBL" id="BDQF01000011">
    <property type="protein sequence ID" value="GAW81481.1"/>
    <property type="molecule type" value="Genomic_DNA"/>
</dbReference>
<dbReference type="AlphaFoldDB" id="A0A1Y1JG34"/>
<dbReference type="OMA" id="VCIEFDQ"/>
<feature type="signal peptide" evidence="1">
    <location>
        <begin position="1"/>
        <end position="22"/>
    </location>
</feature>
<dbReference type="OrthoDB" id="383171at2759"/>
<dbReference type="Proteomes" id="UP000195521">
    <property type="component" value="Unassembled WGS sequence"/>
</dbReference>
<dbReference type="GeneID" id="39748204"/>
<sequence length="148" mass="17185">MNTLLCNIFVILASFLFMTLQGFNLTTTNLLPNGQIKLERGEKNHNGCNNQLLLKIIKNEMSHEKLPSHSLLMTSKIYDIKELFQNFFEDKELSKIVKECGEYTYLKHLKMVIFTINENVNIQHLQRFFGILINNDICVEFNQSAGIQ</sequence>
<protein>
    <submittedName>
        <fullName evidence="2">Uncharacterized protein</fullName>
    </submittedName>
</protein>
<feature type="chain" id="PRO_5012078652" evidence="1">
    <location>
        <begin position="23"/>
        <end position="148"/>
    </location>
</feature>
<evidence type="ECO:0000313" key="3">
    <source>
        <dbReference type="Proteomes" id="UP000195521"/>
    </source>
</evidence>
<dbReference type="RefSeq" id="XP_028544070.1">
    <property type="nucleotide sequence ID" value="XM_028688269.1"/>
</dbReference>
<evidence type="ECO:0000313" key="2">
    <source>
        <dbReference type="EMBL" id="GAW81481.1"/>
    </source>
</evidence>
<proteinExistence type="predicted"/>
<accession>A0A1Y1JG34</accession>
<reference evidence="3" key="1">
    <citation type="submission" date="2017-04" db="EMBL/GenBank/DDBJ databases">
        <title>Plasmodium gonderi genome.</title>
        <authorList>
            <person name="Arisue N."/>
            <person name="Honma H."/>
            <person name="Kawai S."/>
            <person name="Tougan T."/>
            <person name="Tanabe K."/>
            <person name="Horii T."/>
        </authorList>
    </citation>
    <scope>NUCLEOTIDE SEQUENCE [LARGE SCALE GENOMIC DNA]</scope>
    <source>
        <strain evidence="3">ATCC 30045</strain>
    </source>
</reference>
<organism evidence="2 3">
    <name type="scientific">Plasmodium gonderi</name>
    <dbReference type="NCBI Taxonomy" id="77519"/>
    <lineage>
        <taxon>Eukaryota</taxon>
        <taxon>Sar</taxon>
        <taxon>Alveolata</taxon>
        <taxon>Apicomplexa</taxon>
        <taxon>Aconoidasida</taxon>
        <taxon>Haemosporida</taxon>
        <taxon>Plasmodiidae</taxon>
        <taxon>Plasmodium</taxon>
        <taxon>Plasmodium (Plasmodium)</taxon>
    </lineage>
</organism>
<evidence type="ECO:0000256" key="1">
    <source>
        <dbReference type="SAM" id="SignalP"/>
    </source>
</evidence>
<keyword evidence="3" id="KW-1185">Reference proteome</keyword>
<keyword evidence="1" id="KW-0732">Signal</keyword>
<comment type="caution">
    <text evidence="2">The sequence shown here is derived from an EMBL/GenBank/DDBJ whole genome shotgun (WGS) entry which is preliminary data.</text>
</comment>
<gene>
    <name evidence="2" type="ORF">PGO_102390</name>
</gene>